<protein>
    <submittedName>
        <fullName evidence="1">Uncharacterized protein</fullName>
    </submittedName>
</protein>
<evidence type="ECO:0000313" key="1">
    <source>
        <dbReference type="EMBL" id="PNU19393.1"/>
    </source>
</evidence>
<gene>
    <name evidence="1" type="ORF">C2E25_12490</name>
</gene>
<accession>A0A2K2H833</accession>
<name>A0A2K2H833_9BACT</name>
<evidence type="ECO:0000313" key="2">
    <source>
        <dbReference type="Proteomes" id="UP000236340"/>
    </source>
</evidence>
<comment type="caution">
    <text evidence="1">The sequence shown here is derived from an EMBL/GenBank/DDBJ whole genome shotgun (WGS) entry which is preliminary data.</text>
</comment>
<dbReference type="AlphaFoldDB" id="A0A2K2H833"/>
<proteinExistence type="predicted"/>
<reference evidence="1 2" key="1">
    <citation type="journal article" date="2018" name="Genome Announc.">
        <title>Genome Sequence of Geothermobacter sp. HR-1 Iron Reducer from the Loihi Seamount.</title>
        <authorList>
            <person name="Smith H."/>
            <person name="Abuyen K."/>
            <person name="Tremblay J."/>
            <person name="Savalia P."/>
            <person name="Perez-Rodriguez I."/>
            <person name="Emerson D."/>
            <person name="Tully B."/>
            <person name="Amend J."/>
        </authorList>
    </citation>
    <scope>NUCLEOTIDE SEQUENCE [LARGE SCALE GENOMIC DNA]</scope>
    <source>
        <strain evidence="1 2">HR-1</strain>
    </source>
</reference>
<dbReference type="OrthoDB" id="10004116at2"/>
<organism evidence="1 2">
    <name type="scientific">Geothermobacter hydrogeniphilus</name>
    <dbReference type="NCBI Taxonomy" id="1969733"/>
    <lineage>
        <taxon>Bacteria</taxon>
        <taxon>Pseudomonadati</taxon>
        <taxon>Thermodesulfobacteriota</taxon>
        <taxon>Desulfuromonadia</taxon>
        <taxon>Desulfuromonadales</taxon>
        <taxon>Geothermobacteraceae</taxon>
        <taxon>Geothermobacter</taxon>
    </lineage>
</organism>
<dbReference type="RefSeq" id="WP_103116067.1">
    <property type="nucleotide sequence ID" value="NZ_PPFX01000031.1"/>
</dbReference>
<sequence length="73" mass="8029">MHSAEEQQNKLLQAQIDIGRKLASSTEQDELPTQILHLSKDIFGFENAIIRLSKNVQTQGEGNAADGRFSSAC</sequence>
<dbReference type="Proteomes" id="UP000236340">
    <property type="component" value="Unassembled WGS sequence"/>
</dbReference>
<dbReference type="EMBL" id="PPFX01000031">
    <property type="protein sequence ID" value="PNU19393.1"/>
    <property type="molecule type" value="Genomic_DNA"/>
</dbReference>